<feature type="domain" description="Luciferase-like" evidence="5">
    <location>
        <begin position="19"/>
        <end position="277"/>
    </location>
</feature>
<evidence type="ECO:0000313" key="6">
    <source>
        <dbReference type="EMBL" id="CAB4907736.1"/>
    </source>
</evidence>
<dbReference type="GO" id="GO:0046306">
    <property type="term" value="P:alkanesulfonate catabolic process"/>
    <property type="evidence" value="ECO:0007669"/>
    <property type="project" value="TreeGrafter"/>
</dbReference>
<reference evidence="6" key="1">
    <citation type="submission" date="2020-05" db="EMBL/GenBank/DDBJ databases">
        <authorList>
            <person name="Chiriac C."/>
            <person name="Salcher M."/>
            <person name="Ghai R."/>
            <person name="Kavagutti S V."/>
        </authorList>
    </citation>
    <scope>NUCLEOTIDE SEQUENCE</scope>
</reference>
<accession>A0A6J7GL58</accession>
<evidence type="ECO:0000256" key="4">
    <source>
        <dbReference type="ARBA" id="ARBA00023033"/>
    </source>
</evidence>
<protein>
    <submittedName>
        <fullName evidence="6">Unannotated protein</fullName>
    </submittedName>
</protein>
<keyword evidence="2" id="KW-0288">FMN</keyword>
<sequence length="321" mass="34408">MTLHDAGGSDSAPIRLLMVLTENDAIVDSRDLGGLIQLAVEAEAAGISDVMLSEHVALGPDSGAAGEMTNSRDYAAPGNQSPSTAWPNSIVLLSAIAQATTSLRLVAGAIIAPLRHPLLLAKELGTLDLLSQGRLVVLPTVSWSRDEYAALGVSFSERGKILDEQLEILAKSWGPYPFNHHGPYFDFGDVWLEPGAFRPTGPTLWFGGQGMNPAQVRRIARYGSGLNPFGPLTDDDIAALATGLREVGRDLSEIEMVGGIRGTFYSHDDVADLEVALADLPRQIEQGFTTICFKPAMFVRSADEVGDFCRHLKSRVREIAG</sequence>
<dbReference type="Pfam" id="PF00296">
    <property type="entry name" value="Bac_luciferase"/>
    <property type="match status" value="1"/>
</dbReference>
<dbReference type="PANTHER" id="PTHR42847">
    <property type="entry name" value="ALKANESULFONATE MONOOXYGENASE"/>
    <property type="match status" value="1"/>
</dbReference>
<dbReference type="EMBL" id="CAFBMR010000013">
    <property type="protein sequence ID" value="CAB4907736.1"/>
    <property type="molecule type" value="Genomic_DNA"/>
</dbReference>
<dbReference type="PANTHER" id="PTHR42847:SF4">
    <property type="entry name" value="ALKANESULFONATE MONOOXYGENASE-RELATED"/>
    <property type="match status" value="1"/>
</dbReference>
<dbReference type="InterPro" id="IPR050172">
    <property type="entry name" value="SsuD_RutA_monooxygenase"/>
</dbReference>
<dbReference type="GO" id="GO:0008726">
    <property type="term" value="F:alkanesulfonate monooxygenase activity"/>
    <property type="evidence" value="ECO:0007669"/>
    <property type="project" value="TreeGrafter"/>
</dbReference>
<evidence type="ECO:0000256" key="1">
    <source>
        <dbReference type="ARBA" id="ARBA00022630"/>
    </source>
</evidence>
<dbReference type="InterPro" id="IPR036661">
    <property type="entry name" value="Luciferase-like_sf"/>
</dbReference>
<dbReference type="InterPro" id="IPR011251">
    <property type="entry name" value="Luciferase-like_dom"/>
</dbReference>
<dbReference type="AlphaFoldDB" id="A0A6J7GL58"/>
<proteinExistence type="predicted"/>
<keyword evidence="4" id="KW-0503">Monooxygenase</keyword>
<evidence type="ECO:0000259" key="5">
    <source>
        <dbReference type="Pfam" id="PF00296"/>
    </source>
</evidence>
<name>A0A6J7GL58_9ZZZZ</name>
<evidence type="ECO:0000256" key="3">
    <source>
        <dbReference type="ARBA" id="ARBA00023002"/>
    </source>
</evidence>
<organism evidence="6">
    <name type="scientific">freshwater metagenome</name>
    <dbReference type="NCBI Taxonomy" id="449393"/>
    <lineage>
        <taxon>unclassified sequences</taxon>
        <taxon>metagenomes</taxon>
        <taxon>ecological metagenomes</taxon>
    </lineage>
</organism>
<evidence type="ECO:0000256" key="2">
    <source>
        <dbReference type="ARBA" id="ARBA00022643"/>
    </source>
</evidence>
<dbReference type="Gene3D" id="3.20.20.30">
    <property type="entry name" value="Luciferase-like domain"/>
    <property type="match status" value="1"/>
</dbReference>
<dbReference type="SUPFAM" id="SSF51679">
    <property type="entry name" value="Bacterial luciferase-like"/>
    <property type="match status" value="1"/>
</dbReference>
<keyword evidence="1" id="KW-0285">Flavoprotein</keyword>
<keyword evidence="3" id="KW-0560">Oxidoreductase</keyword>
<gene>
    <name evidence="6" type="ORF">UFOPK3610_00559</name>
</gene>